<feature type="region of interest" description="Disordered" evidence="3">
    <location>
        <begin position="797"/>
        <end position="837"/>
    </location>
</feature>
<gene>
    <name evidence="4" type="ORF">N8I77_007440</name>
</gene>
<dbReference type="GO" id="GO:0007264">
    <property type="term" value="P:small GTPase-mediated signal transduction"/>
    <property type="evidence" value="ECO:0007669"/>
    <property type="project" value="InterPro"/>
</dbReference>
<reference evidence="4" key="1">
    <citation type="submission" date="2023-06" db="EMBL/GenBank/DDBJ databases">
        <authorList>
            <person name="Noh H."/>
        </authorList>
    </citation>
    <scope>NUCLEOTIDE SEQUENCE</scope>
    <source>
        <strain evidence="4">DUCC20226</strain>
    </source>
</reference>
<evidence type="ECO:0008006" key="6">
    <source>
        <dbReference type="Google" id="ProtNLM"/>
    </source>
</evidence>
<evidence type="ECO:0000313" key="4">
    <source>
        <dbReference type="EMBL" id="KAK2604516.1"/>
    </source>
</evidence>
<feature type="region of interest" description="Disordered" evidence="3">
    <location>
        <begin position="728"/>
        <end position="772"/>
    </location>
</feature>
<feature type="compositionally biased region" description="Basic and acidic residues" evidence="3">
    <location>
        <begin position="812"/>
        <end position="827"/>
    </location>
</feature>
<keyword evidence="1" id="KW-0547">Nucleotide-binding</keyword>
<dbReference type="InterPro" id="IPR003578">
    <property type="entry name" value="Small_GTPase_Rho"/>
</dbReference>
<dbReference type="SMART" id="SM00174">
    <property type="entry name" value="RHO"/>
    <property type="match status" value="1"/>
</dbReference>
<dbReference type="Gene3D" id="1.25.40.10">
    <property type="entry name" value="Tetratricopeptide repeat domain"/>
    <property type="match status" value="1"/>
</dbReference>
<dbReference type="GO" id="GO:0003924">
    <property type="term" value="F:GTPase activity"/>
    <property type="evidence" value="ECO:0007669"/>
    <property type="project" value="InterPro"/>
</dbReference>
<dbReference type="PROSITE" id="PS51419">
    <property type="entry name" value="RAB"/>
    <property type="match status" value="1"/>
</dbReference>
<dbReference type="GO" id="GO:0005525">
    <property type="term" value="F:GTP binding"/>
    <property type="evidence" value="ECO:0007669"/>
    <property type="project" value="UniProtKB-KW"/>
</dbReference>
<keyword evidence="2" id="KW-0342">GTP-binding</keyword>
<dbReference type="InterPro" id="IPR001806">
    <property type="entry name" value="Small_GTPase"/>
</dbReference>
<organism evidence="4 5">
    <name type="scientific">Phomopsis amygdali</name>
    <name type="common">Fusicoccum amygdali</name>
    <dbReference type="NCBI Taxonomy" id="1214568"/>
    <lineage>
        <taxon>Eukaryota</taxon>
        <taxon>Fungi</taxon>
        <taxon>Dikarya</taxon>
        <taxon>Ascomycota</taxon>
        <taxon>Pezizomycotina</taxon>
        <taxon>Sordariomycetes</taxon>
        <taxon>Sordariomycetidae</taxon>
        <taxon>Diaporthales</taxon>
        <taxon>Diaporthaceae</taxon>
        <taxon>Diaporthe</taxon>
    </lineage>
</organism>
<sequence>MDPLSITTAVASLITVCGRLCWDLKQLHDASQLADKKLKSLLSEVECFKRLLEQMAITMKDINVDAGVQETGHLGNHLRSISVCITDGIALLEQMHQKVRSVGKTSRLLDGVRKHFRLQSASDEISMYHDQIRSYRDTIQLSMQTMILWNQLSLQPSTENIPSSLEGLCRAIKESVRRMNHRISFMETNAVSTGRGADELRHLHNRRDCMRAAAEVVSSASTVFGLDDRISTSAPSDFNEVFPPNPSEPMLRWFGEVEPSEYEEPDVALEPARWGTLNVLTAPGLAHGFDASSVVLSTHNVEDSDSDGEMEAEIVQLQLEKGRLELQSGNFEGAEKMLRNGLIRLNRYRSRHFSPELKLSVSHALLNTYSQQGNWEKAKEVTTERLAILSGHNFENSDQYLDEILSLADILLRMGDAVQARVYTRKCLKAYREQGDRGREGLEQSLCLMIAICQSENNPEDEEAFKLLLTHSMAQNSRPQNRTVVLPTLNDDGELSFQPGDSSPQVNIPRDSLDQQAFADPYALDDLLCQPDHHNSSNAGHTADTLGPGAELSTPSLWTNDSRIELGSSALQTLPDTQGRPPSLPKTIPATQEAQMKSTKFTYSPRVCEQGEDATIGCDLTVPTVSDEGKESHLASENDRSNGSNQSPCPERSTPILESFSNAWQNDFQQHSTCSSEAEEEVICVGPLWQKQLPSGFESPQRDIVSPADAHAETLPVNFEIYVPSEMSHTVSGAQSHADSSSQDSATTTQRELESHQTQRVDMPNDPPDIIVSSDINQAEITRSSCCDSFKSMRLSSTSDSREIESSANSTADDHWSQGRSDCDLPRADSPSTSMTTLNSATYSNLRERITVLVVGESCCGKTSLIWQPQITSLTVPYPASVDVASKGEEQLELIIWDTPGLETKQSFESIATVQNVQCVLLCYSVGDPDLAANIEDIWIHKLKKCLPGTPIILVALQTDLRDDARVLKELGGRKDHPCSFAEGERFKDRLGVVKYRECSAWTAEGVDEVFRQAAIEGLRHKVSKQKGRTSKISGALGKFLR</sequence>
<feature type="region of interest" description="Disordered" evidence="3">
    <location>
        <begin position="622"/>
        <end position="655"/>
    </location>
</feature>
<dbReference type="EMBL" id="JAUJFL010000004">
    <property type="protein sequence ID" value="KAK2604516.1"/>
    <property type="molecule type" value="Genomic_DNA"/>
</dbReference>
<dbReference type="Gene3D" id="3.40.50.300">
    <property type="entry name" value="P-loop containing nucleotide triphosphate hydrolases"/>
    <property type="match status" value="1"/>
</dbReference>
<dbReference type="Proteomes" id="UP001265746">
    <property type="component" value="Unassembled WGS sequence"/>
</dbReference>
<protein>
    <recommendedName>
        <fullName evidence="6">Fungal N-terminal domain-containing protein</fullName>
    </recommendedName>
</protein>
<feature type="compositionally biased region" description="Low complexity" evidence="3">
    <location>
        <begin position="732"/>
        <end position="750"/>
    </location>
</feature>
<dbReference type="SUPFAM" id="SSF52540">
    <property type="entry name" value="P-loop containing nucleoside triphosphate hydrolases"/>
    <property type="match status" value="1"/>
</dbReference>
<comment type="caution">
    <text evidence="4">The sequence shown here is derived from an EMBL/GenBank/DDBJ whole genome shotgun (WGS) entry which is preliminary data.</text>
</comment>
<feature type="compositionally biased region" description="Basic and acidic residues" evidence="3">
    <location>
        <begin position="627"/>
        <end position="640"/>
    </location>
</feature>
<dbReference type="PANTHER" id="PTHR24072">
    <property type="entry name" value="RHO FAMILY GTPASE"/>
    <property type="match status" value="1"/>
</dbReference>
<feature type="region of interest" description="Disordered" evidence="3">
    <location>
        <begin position="572"/>
        <end position="598"/>
    </location>
</feature>
<evidence type="ECO:0000256" key="3">
    <source>
        <dbReference type="SAM" id="MobiDB-lite"/>
    </source>
</evidence>
<accession>A0AAD9SBP0</accession>
<dbReference type="SUPFAM" id="SSF48452">
    <property type="entry name" value="TPR-like"/>
    <property type="match status" value="1"/>
</dbReference>
<dbReference type="PRINTS" id="PR00449">
    <property type="entry name" value="RASTRNSFRMNG"/>
</dbReference>
<feature type="compositionally biased region" description="Polar residues" evidence="3">
    <location>
        <begin position="589"/>
        <end position="598"/>
    </location>
</feature>
<dbReference type="AlphaFoldDB" id="A0AAD9SBP0"/>
<dbReference type="SMART" id="SM00175">
    <property type="entry name" value="RAB"/>
    <property type="match status" value="1"/>
</dbReference>
<dbReference type="InterPro" id="IPR027417">
    <property type="entry name" value="P-loop_NTPase"/>
</dbReference>
<feature type="region of interest" description="Disordered" evidence="3">
    <location>
        <begin position="529"/>
        <end position="556"/>
    </location>
</feature>
<evidence type="ECO:0000313" key="5">
    <source>
        <dbReference type="Proteomes" id="UP001265746"/>
    </source>
</evidence>
<keyword evidence="5" id="KW-1185">Reference proteome</keyword>
<evidence type="ECO:0000256" key="1">
    <source>
        <dbReference type="ARBA" id="ARBA00022741"/>
    </source>
</evidence>
<name>A0AAD9SBP0_PHOAM</name>
<dbReference type="PROSITE" id="PS51420">
    <property type="entry name" value="RHO"/>
    <property type="match status" value="1"/>
</dbReference>
<feature type="region of interest" description="Disordered" evidence="3">
    <location>
        <begin position="490"/>
        <end position="509"/>
    </location>
</feature>
<dbReference type="Pfam" id="PF00071">
    <property type="entry name" value="Ras"/>
    <property type="match status" value="1"/>
</dbReference>
<dbReference type="InterPro" id="IPR011990">
    <property type="entry name" value="TPR-like_helical_dom_sf"/>
</dbReference>
<proteinExistence type="predicted"/>
<evidence type="ECO:0000256" key="2">
    <source>
        <dbReference type="ARBA" id="ARBA00023134"/>
    </source>
</evidence>